<gene>
    <name evidence="1" type="ORF">GPM918_LOCUS44043</name>
    <name evidence="2" type="ORF">SRO942_LOCUS45732</name>
</gene>
<comment type="caution">
    <text evidence="1">The sequence shown here is derived from an EMBL/GenBank/DDBJ whole genome shotgun (WGS) entry which is preliminary data.</text>
</comment>
<evidence type="ECO:0000313" key="2">
    <source>
        <dbReference type="EMBL" id="CAF4520226.1"/>
    </source>
</evidence>
<reference evidence="1" key="1">
    <citation type="submission" date="2021-02" db="EMBL/GenBank/DDBJ databases">
        <authorList>
            <person name="Nowell W R."/>
        </authorList>
    </citation>
    <scope>NUCLEOTIDE SEQUENCE</scope>
</reference>
<dbReference type="EMBL" id="CAJOBC010109662">
    <property type="protein sequence ID" value="CAF4520226.1"/>
    <property type="molecule type" value="Genomic_DNA"/>
</dbReference>
<dbReference type="EMBL" id="CAJNOQ010042153">
    <property type="protein sequence ID" value="CAF1626172.1"/>
    <property type="molecule type" value="Genomic_DNA"/>
</dbReference>
<dbReference type="Proteomes" id="UP000681722">
    <property type="component" value="Unassembled WGS sequence"/>
</dbReference>
<organism evidence="1 3">
    <name type="scientific">Didymodactylos carnosus</name>
    <dbReference type="NCBI Taxonomy" id="1234261"/>
    <lineage>
        <taxon>Eukaryota</taxon>
        <taxon>Metazoa</taxon>
        <taxon>Spiralia</taxon>
        <taxon>Gnathifera</taxon>
        <taxon>Rotifera</taxon>
        <taxon>Eurotatoria</taxon>
        <taxon>Bdelloidea</taxon>
        <taxon>Philodinida</taxon>
        <taxon>Philodinidae</taxon>
        <taxon>Didymodactylos</taxon>
    </lineage>
</organism>
<accession>A0A816CRZ5</accession>
<dbReference type="AlphaFoldDB" id="A0A816CRZ5"/>
<proteinExistence type="predicted"/>
<dbReference type="InterPro" id="IPR012337">
    <property type="entry name" value="RNaseH-like_sf"/>
</dbReference>
<dbReference type="Proteomes" id="UP000663829">
    <property type="component" value="Unassembled WGS sequence"/>
</dbReference>
<sequence length="142" mass="16534">MWIDRYRNLSHLGGTASFIDRNFHYRSLESFYRPYLQPDKTAESTVIALKEIVVDFGIRHLQAVNWVSDRGSNFVKGFCDYKPIFCFAHRLNNILKKLFSKKDALIIDATTTIAIEDSEESDEQEDEDLSKFKMRISEVKST</sequence>
<protein>
    <submittedName>
        <fullName evidence="1">Uncharacterized protein</fullName>
    </submittedName>
</protein>
<evidence type="ECO:0000313" key="3">
    <source>
        <dbReference type="Proteomes" id="UP000663829"/>
    </source>
</evidence>
<evidence type="ECO:0000313" key="1">
    <source>
        <dbReference type="EMBL" id="CAF1626172.1"/>
    </source>
</evidence>
<dbReference type="SUPFAM" id="SSF53098">
    <property type="entry name" value="Ribonuclease H-like"/>
    <property type="match status" value="1"/>
</dbReference>
<feature type="non-terminal residue" evidence="1">
    <location>
        <position position="1"/>
    </location>
</feature>
<name>A0A816CRZ5_9BILA</name>
<dbReference type="OrthoDB" id="1607513at2759"/>
<keyword evidence="3" id="KW-1185">Reference proteome</keyword>